<proteinExistence type="predicted"/>
<dbReference type="CDD" id="cd14014">
    <property type="entry name" value="STKc_PknB_like"/>
    <property type="match status" value="1"/>
</dbReference>
<evidence type="ECO:0000256" key="1">
    <source>
        <dbReference type="ARBA" id="ARBA00022679"/>
    </source>
</evidence>
<accession>A0A5C1APB6</accession>
<dbReference type="InterPro" id="IPR008271">
    <property type="entry name" value="Ser/Thr_kinase_AS"/>
</dbReference>
<evidence type="ECO:0000313" key="8">
    <source>
        <dbReference type="EMBL" id="QEL19997.1"/>
    </source>
</evidence>
<dbReference type="InterPro" id="IPR011009">
    <property type="entry name" value="Kinase-like_dom_sf"/>
</dbReference>
<evidence type="ECO:0000256" key="5">
    <source>
        <dbReference type="PROSITE-ProRule" id="PRU10141"/>
    </source>
</evidence>
<keyword evidence="2 5" id="KW-0547">Nucleotide-binding</keyword>
<feature type="binding site" evidence="5">
    <location>
        <position position="128"/>
    </location>
    <ligand>
        <name>ATP</name>
        <dbReference type="ChEBI" id="CHEBI:30616"/>
    </ligand>
</feature>
<dbReference type="InterPro" id="IPR000719">
    <property type="entry name" value="Prot_kinase_dom"/>
</dbReference>
<dbReference type="PANTHER" id="PTHR43289:SF34">
    <property type="entry name" value="SERINE_THREONINE-PROTEIN KINASE YBDM-RELATED"/>
    <property type="match status" value="1"/>
</dbReference>
<organism evidence="8 9">
    <name type="scientific">Limnoglobus roseus</name>
    <dbReference type="NCBI Taxonomy" id="2598579"/>
    <lineage>
        <taxon>Bacteria</taxon>
        <taxon>Pseudomonadati</taxon>
        <taxon>Planctomycetota</taxon>
        <taxon>Planctomycetia</taxon>
        <taxon>Gemmatales</taxon>
        <taxon>Gemmataceae</taxon>
        <taxon>Limnoglobus</taxon>
    </lineage>
</organism>
<dbReference type="PROSITE" id="PS00107">
    <property type="entry name" value="PROTEIN_KINASE_ATP"/>
    <property type="match status" value="1"/>
</dbReference>
<keyword evidence="3 8" id="KW-0418">Kinase</keyword>
<dbReference type="InterPro" id="IPR017441">
    <property type="entry name" value="Protein_kinase_ATP_BS"/>
</dbReference>
<dbReference type="GO" id="GO:0004674">
    <property type="term" value="F:protein serine/threonine kinase activity"/>
    <property type="evidence" value="ECO:0007669"/>
    <property type="project" value="UniProtKB-KW"/>
</dbReference>
<dbReference type="PANTHER" id="PTHR43289">
    <property type="entry name" value="MITOGEN-ACTIVATED PROTEIN KINASE KINASE KINASE 20-RELATED"/>
    <property type="match status" value="1"/>
</dbReference>
<evidence type="ECO:0000256" key="2">
    <source>
        <dbReference type="ARBA" id="ARBA00022741"/>
    </source>
</evidence>
<keyword evidence="8" id="KW-0723">Serine/threonine-protein kinase</keyword>
<sequence>MNTERTLPNSCPKLNILQAFLHGHLEPLHRQSIAVHLSHCDSCTAIVQKVQSDADAANGVTGPVAGAGELRPLAGNPPGGLAHTIAFLPAAKRMFIGTYRLGEHIGQGGMGEVYRAEHIRLRKWFAIKILPEAQGSNHQAVGRFNREMEVIGQLNHPNIVRATDAGESEGRHYLVMELIDGVDLAKLVREAGPLPVADACEIIRQAALGLQHAHEHGLVHRDIKPHNLMLTTDGGVKVLDLGLAFFLHARPLSEGLTWNGQVMGTPPYMAPEQWRDSHAIDIRADLYSLGCTLYYLLTGRPPIDSTDSDVLLRELPKRLADVRPDLPRDEANAVDELLARLLAKDPTERPQTPADLACELTPLAAETDLTQLRATSFRLRSQAQTGTPLPSPIATRKQTTRKPKVKSQTPGFRRRLVPLLPFALLIAVAGAWWAGYLKWASPIPQAVANTLPEGPVVGKWFDLLDRKPGFEPPAFHWEDPFQRGHRWFDPDAKQLGVQTIKPAMISLGRVDQPNYTLKFILRQNPWTGNVGVFYGGQTGGQPGEIVCETIEMRQGPKGLPRDAILHREKHIITRFPNRNSTSQEIGFASAPIPPVEVEDHTLEVRVLGDSVHEVLWDGVIQKPIRTMPKLAGLKIPYAGEFGLYAQNCAATLVSAELLLTR</sequence>
<keyword evidence="1" id="KW-0808">Transferase</keyword>
<evidence type="ECO:0000313" key="9">
    <source>
        <dbReference type="Proteomes" id="UP000324974"/>
    </source>
</evidence>
<dbReference type="PROSITE" id="PS00108">
    <property type="entry name" value="PROTEIN_KINASE_ST"/>
    <property type="match status" value="1"/>
</dbReference>
<feature type="region of interest" description="Disordered" evidence="6">
    <location>
        <begin position="381"/>
        <end position="408"/>
    </location>
</feature>
<dbReference type="SUPFAM" id="SSF56112">
    <property type="entry name" value="Protein kinase-like (PK-like)"/>
    <property type="match status" value="1"/>
</dbReference>
<gene>
    <name evidence="8" type="ORF">PX52LOC_07081</name>
</gene>
<name>A0A5C1APB6_9BACT</name>
<dbReference type="AlphaFoldDB" id="A0A5C1APB6"/>
<evidence type="ECO:0000256" key="6">
    <source>
        <dbReference type="SAM" id="MobiDB-lite"/>
    </source>
</evidence>
<dbReference type="OrthoDB" id="6111975at2"/>
<dbReference type="Gene3D" id="3.30.200.20">
    <property type="entry name" value="Phosphorylase Kinase, domain 1"/>
    <property type="match status" value="1"/>
</dbReference>
<dbReference type="GO" id="GO:0005524">
    <property type="term" value="F:ATP binding"/>
    <property type="evidence" value="ECO:0007669"/>
    <property type="project" value="UniProtKB-UniRule"/>
</dbReference>
<dbReference type="KEGG" id="lrs:PX52LOC_07081"/>
<evidence type="ECO:0000256" key="3">
    <source>
        <dbReference type="ARBA" id="ARBA00022777"/>
    </source>
</evidence>
<dbReference type="RefSeq" id="WP_149114330.1">
    <property type="nucleotide sequence ID" value="NZ_CP042425.1"/>
</dbReference>
<protein>
    <submittedName>
        <fullName evidence="8">Serine/threonine protein kinase</fullName>
    </submittedName>
</protein>
<dbReference type="Gene3D" id="1.10.510.10">
    <property type="entry name" value="Transferase(Phosphotransferase) domain 1"/>
    <property type="match status" value="1"/>
</dbReference>
<evidence type="ECO:0000259" key="7">
    <source>
        <dbReference type="PROSITE" id="PS50011"/>
    </source>
</evidence>
<dbReference type="Proteomes" id="UP000324974">
    <property type="component" value="Chromosome"/>
</dbReference>
<keyword evidence="9" id="KW-1185">Reference proteome</keyword>
<keyword evidence="4 5" id="KW-0067">ATP-binding</keyword>
<evidence type="ECO:0000256" key="4">
    <source>
        <dbReference type="ARBA" id="ARBA00022840"/>
    </source>
</evidence>
<feature type="domain" description="Protein kinase" evidence="7">
    <location>
        <begin position="99"/>
        <end position="364"/>
    </location>
</feature>
<dbReference type="PROSITE" id="PS50011">
    <property type="entry name" value="PROTEIN_KINASE_DOM"/>
    <property type="match status" value="1"/>
</dbReference>
<reference evidence="9" key="1">
    <citation type="submission" date="2019-08" db="EMBL/GenBank/DDBJ databases">
        <title>Limnoglobus roseus gen. nov., sp. nov., a novel freshwater planctomycete with a giant genome from the family Gemmataceae.</title>
        <authorList>
            <person name="Kulichevskaya I.S."/>
            <person name="Naumoff D.G."/>
            <person name="Miroshnikov K."/>
            <person name="Ivanova A."/>
            <person name="Philippov D.A."/>
            <person name="Hakobyan A."/>
            <person name="Rijpstra I.C."/>
            <person name="Sinninghe Damste J.S."/>
            <person name="Liesack W."/>
            <person name="Dedysh S.N."/>
        </authorList>
    </citation>
    <scope>NUCLEOTIDE SEQUENCE [LARGE SCALE GENOMIC DNA]</scope>
    <source>
        <strain evidence="9">PX52</strain>
    </source>
</reference>
<dbReference type="SMART" id="SM00220">
    <property type="entry name" value="S_TKc"/>
    <property type="match status" value="1"/>
</dbReference>
<dbReference type="EMBL" id="CP042425">
    <property type="protein sequence ID" value="QEL19997.1"/>
    <property type="molecule type" value="Genomic_DNA"/>
</dbReference>
<dbReference type="Pfam" id="PF00069">
    <property type="entry name" value="Pkinase"/>
    <property type="match status" value="1"/>
</dbReference>